<sequence>DIDRYPEEDVVTCTEFPIHATITNTGWADATEVSATISIEPEDSVRVAAGDEGYTKYIGTIPGHGSEDNFKPVEWLLHCKVPCDSTITITVEGMDEYGLSFAEQTTWYEGAGYIEGHVVGDIHGCAHVNGYIEGYVCAAEMCLPDRDESWLFVAGEFHGEACFDAHVEAFIRGDVYFSGWVNEFTMVEDPFGPIPERFIEPDSITVKQITPAQLVVEIDFPYEGFRSDATEEYDVTATITNIGEETAANVAVTLAVDDSATILD</sequence>
<gene>
    <name evidence="1" type="ORF">S12H4_39708</name>
</gene>
<evidence type="ECO:0000313" key="1">
    <source>
        <dbReference type="EMBL" id="GAI88438.1"/>
    </source>
</evidence>
<accession>X1S6A6</accession>
<evidence type="ECO:0008006" key="2">
    <source>
        <dbReference type="Google" id="ProtNLM"/>
    </source>
</evidence>
<protein>
    <recommendedName>
        <fullName evidence="2">CARDB domain-containing protein</fullName>
    </recommendedName>
</protein>
<proteinExistence type="predicted"/>
<organism evidence="1">
    <name type="scientific">marine sediment metagenome</name>
    <dbReference type="NCBI Taxonomy" id="412755"/>
    <lineage>
        <taxon>unclassified sequences</taxon>
        <taxon>metagenomes</taxon>
        <taxon>ecological metagenomes</taxon>
    </lineage>
</organism>
<dbReference type="EMBL" id="BARW01024029">
    <property type="protein sequence ID" value="GAI88438.1"/>
    <property type="molecule type" value="Genomic_DNA"/>
</dbReference>
<feature type="non-terminal residue" evidence="1">
    <location>
        <position position="264"/>
    </location>
</feature>
<comment type="caution">
    <text evidence="1">The sequence shown here is derived from an EMBL/GenBank/DDBJ whole genome shotgun (WGS) entry which is preliminary data.</text>
</comment>
<dbReference type="AlphaFoldDB" id="X1S6A6"/>
<name>X1S6A6_9ZZZZ</name>
<feature type="non-terminal residue" evidence="1">
    <location>
        <position position="1"/>
    </location>
</feature>
<reference evidence="1" key="1">
    <citation type="journal article" date="2014" name="Front. Microbiol.">
        <title>High frequency of phylogenetically diverse reductive dehalogenase-homologous genes in deep subseafloor sedimentary metagenomes.</title>
        <authorList>
            <person name="Kawai M."/>
            <person name="Futagami T."/>
            <person name="Toyoda A."/>
            <person name="Takaki Y."/>
            <person name="Nishi S."/>
            <person name="Hori S."/>
            <person name="Arai W."/>
            <person name="Tsubouchi T."/>
            <person name="Morono Y."/>
            <person name="Uchiyama I."/>
            <person name="Ito T."/>
            <person name="Fujiyama A."/>
            <person name="Inagaki F."/>
            <person name="Takami H."/>
        </authorList>
    </citation>
    <scope>NUCLEOTIDE SEQUENCE</scope>
    <source>
        <strain evidence="1">Expedition CK06-06</strain>
    </source>
</reference>